<dbReference type="InterPro" id="IPR050349">
    <property type="entry name" value="WD_LIS1/nudF_dynein_reg"/>
</dbReference>
<dbReference type="PROSITE" id="PS50011">
    <property type="entry name" value="PROTEIN_KINASE_DOM"/>
    <property type="match status" value="1"/>
</dbReference>
<dbReference type="InParanoid" id="A0A166APC1"/>
<dbReference type="Gene3D" id="1.10.510.10">
    <property type="entry name" value="Transferase(Phosphotransferase) domain 1"/>
    <property type="match status" value="1"/>
</dbReference>
<dbReference type="Proteomes" id="UP000077266">
    <property type="component" value="Unassembled WGS sequence"/>
</dbReference>
<dbReference type="GO" id="GO:0005524">
    <property type="term" value="F:ATP binding"/>
    <property type="evidence" value="ECO:0007669"/>
    <property type="project" value="InterPro"/>
</dbReference>
<feature type="repeat" description="WD" evidence="3">
    <location>
        <begin position="420"/>
        <end position="459"/>
    </location>
</feature>
<dbReference type="PROSITE" id="PS00108">
    <property type="entry name" value="PROTEIN_KINASE_ST"/>
    <property type="match status" value="1"/>
</dbReference>
<keyword evidence="6" id="KW-1185">Reference proteome</keyword>
<evidence type="ECO:0000256" key="2">
    <source>
        <dbReference type="ARBA" id="ARBA00022737"/>
    </source>
</evidence>
<evidence type="ECO:0000259" key="4">
    <source>
        <dbReference type="PROSITE" id="PS50011"/>
    </source>
</evidence>
<dbReference type="InterPro" id="IPR020472">
    <property type="entry name" value="WD40_PAC1"/>
</dbReference>
<keyword evidence="1 3" id="KW-0853">WD repeat</keyword>
<feature type="repeat" description="WD" evidence="3">
    <location>
        <begin position="547"/>
        <end position="588"/>
    </location>
</feature>
<evidence type="ECO:0000313" key="6">
    <source>
        <dbReference type="Proteomes" id="UP000077266"/>
    </source>
</evidence>
<feature type="repeat" description="WD" evidence="3">
    <location>
        <begin position="850"/>
        <end position="889"/>
    </location>
</feature>
<evidence type="ECO:0000256" key="1">
    <source>
        <dbReference type="ARBA" id="ARBA00022574"/>
    </source>
</evidence>
<dbReference type="Pfam" id="PF07714">
    <property type="entry name" value="PK_Tyr_Ser-Thr"/>
    <property type="match status" value="1"/>
</dbReference>
<sequence>MSLSLAAMQNLTANVVVDFDRKVASGGYGDVYKGRLTRNVDGYVGKVAVKVTRFFFENVPERIIMGIKQELDIWQQHRHPYILPLIGAYLHEGLPCAVSPWCNSGTILQYMKSARQGHEPELDAPVTNCNFDLLRLHCLEIELLSQVAAGLAYLHAKNLAHGDIKASNILVKGGVAQLGDFGFSVSLAEHTGRTSSHLGTARWFAPESLEEHSHRTQEADIWAFGCVILEVRTLLVPYHRVPEPAVPLAIRKDLPFERPKDIHPSLWGMAEVCWSRSPKTRMTSPDLVSHIEITLKYATLLREALGALSDIRLLALGYPNSNSRARLSLAAFVSRRDKNRFPDLILAVSTARNALHPQLAEQVILKLATPGSLGSPLRGHTSTVYSVAFLSDGLHVVSSSWDMTLHIWDIGTGQMVISPLKGHSGTVPCIAAHGSRIASCSYDGTFRLWDASSGKKILGPITAHDGKYVEGIAYSRDGTCIATGGGNNRATLWDANTGVHLCEMAGHTNWVMCVAFSEDGTRLASGSKDTTVRIWDIVSGKCIGEPLTGHTSWVHAVCFSRDDKRIFSSSADRTIRVWDAETRALIFDPLKMDHRVLSMALSPDGNRLVSGSDTGRIAMWDAESGAAIPIPFQERRERVWSLAFSPDGRTIASASLNNVALWDTTDDWRRYELGDDAKHLVELLKCEIPPVFSNEDLLALSTLTGSHYGRATLCSIHADVGFRDRRATALRLLASLSVQLAHDGSLITHSPSAVDSANVVITTIEALKLRLPPLDLRPVARALLPHDINLTGGLMEKLSTPEIGSPLRGHTYAVSSVAFLPDSHRLVSSSQDGTVRIWDTQTGETVIGPLEGHTSNVLCVAVHGSRITSCSYDGTFRVWDADSGELILGPITAHDSKDVHCIAYSRDGTQIATAGEDNRAAIWDANTGAALHEMVGHTDWVMCVAFSEDGTRLASGSKDTTVRIWDVVSGERIGEPLTGHKDWVHAVSFSRDGRRIFSSSGDETIRIWDAETRALIVEPLRMDETILSMALSPDGKRLVSGSWSGKIAMWDAETGAAIQTPFRDHGAPVWGLAFSPDGRKIASASKDKTIALWDATDDWKRYDIDDEDA</sequence>
<feature type="repeat" description="WD" evidence="3">
    <location>
        <begin position="892"/>
        <end position="933"/>
    </location>
</feature>
<dbReference type="SUPFAM" id="SSF50978">
    <property type="entry name" value="WD40 repeat-like"/>
    <property type="match status" value="1"/>
</dbReference>
<dbReference type="InterPro" id="IPR015943">
    <property type="entry name" value="WD40/YVTN_repeat-like_dom_sf"/>
</dbReference>
<dbReference type="InterPro" id="IPR001245">
    <property type="entry name" value="Ser-Thr/Tyr_kinase_cat_dom"/>
</dbReference>
<evidence type="ECO:0000313" key="5">
    <source>
        <dbReference type="EMBL" id="KZV93899.1"/>
    </source>
</evidence>
<feature type="repeat" description="WD" evidence="3">
    <location>
        <begin position="807"/>
        <end position="848"/>
    </location>
</feature>
<dbReference type="InterPro" id="IPR019775">
    <property type="entry name" value="WD40_repeat_CS"/>
</dbReference>
<feature type="domain" description="Protein kinase" evidence="4">
    <location>
        <begin position="17"/>
        <end position="293"/>
    </location>
</feature>
<feature type="repeat" description="WD" evidence="3">
    <location>
        <begin position="596"/>
        <end position="630"/>
    </location>
</feature>
<dbReference type="InterPro" id="IPR001680">
    <property type="entry name" value="WD40_rpt"/>
</dbReference>
<feature type="repeat" description="WD" evidence="3">
    <location>
        <begin position="504"/>
        <end position="545"/>
    </location>
</feature>
<feature type="repeat" description="WD" evidence="3">
    <location>
        <begin position="1026"/>
        <end position="1060"/>
    </location>
</feature>
<feature type="repeat" description="WD" evidence="3">
    <location>
        <begin position="977"/>
        <end position="1018"/>
    </location>
</feature>
<dbReference type="PANTHER" id="PTHR44129">
    <property type="entry name" value="WD REPEAT-CONTAINING PROTEIN POP1"/>
    <property type="match status" value="1"/>
</dbReference>
<dbReference type="Pfam" id="PF00400">
    <property type="entry name" value="WD40"/>
    <property type="match status" value="14"/>
</dbReference>
<evidence type="ECO:0000256" key="3">
    <source>
        <dbReference type="PROSITE-ProRule" id="PRU00221"/>
    </source>
</evidence>
<feature type="repeat" description="WD" evidence="3">
    <location>
        <begin position="377"/>
        <end position="418"/>
    </location>
</feature>
<dbReference type="InterPro" id="IPR036322">
    <property type="entry name" value="WD40_repeat_dom_sf"/>
</dbReference>
<dbReference type="PROSITE" id="PS50294">
    <property type="entry name" value="WD_REPEATS_REGION"/>
    <property type="match status" value="10"/>
</dbReference>
<feature type="repeat" description="WD" evidence="3">
    <location>
        <begin position="934"/>
        <end position="975"/>
    </location>
</feature>
<dbReference type="SMART" id="SM00220">
    <property type="entry name" value="S_TKc"/>
    <property type="match status" value="1"/>
</dbReference>
<protein>
    <submittedName>
        <fullName evidence="5">WD40 repeat-like protein</fullName>
    </submittedName>
</protein>
<gene>
    <name evidence="5" type="ORF">EXIGLDRAFT_835392</name>
</gene>
<dbReference type="Gene3D" id="2.130.10.10">
    <property type="entry name" value="YVTN repeat-like/Quinoprotein amine dehydrogenase"/>
    <property type="match status" value="4"/>
</dbReference>
<dbReference type="CDD" id="cd00200">
    <property type="entry name" value="WD40"/>
    <property type="match status" value="2"/>
</dbReference>
<accession>A0A166APC1</accession>
<dbReference type="InterPro" id="IPR011009">
    <property type="entry name" value="Kinase-like_dom_sf"/>
</dbReference>
<dbReference type="PROSITE" id="PS00678">
    <property type="entry name" value="WD_REPEATS_1"/>
    <property type="match status" value="8"/>
</dbReference>
<name>A0A166APC1_EXIGL</name>
<dbReference type="PROSITE" id="PS50082">
    <property type="entry name" value="WD_REPEATS_2"/>
    <property type="match status" value="12"/>
</dbReference>
<dbReference type="PRINTS" id="PR00320">
    <property type="entry name" value="GPROTEINBRPT"/>
</dbReference>
<dbReference type="STRING" id="1314781.A0A166APC1"/>
<dbReference type="SMART" id="SM00320">
    <property type="entry name" value="WD40"/>
    <property type="match status" value="14"/>
</dbReference>
<dbReference type="SUPFAM" id="SSF56112">
    <property type="entry name" value="Protein kinase-like (PK-like)"/>
    <property type="match status" value="1"/>
</dbReference>
<organism evidence="5 6">
    <name type="scientific">Exidia glandulosa HHB12029</name>
    <dbReference type="NCBI Taxonomy" id="1314781"/>
    <lineage>
        <taxon>Eukaryota</taxon>
        <taxon>Fungi</taxon>
        <taxon>Dikarya</taxon>
        <taxon>Basidiomycota</taxon>
        <taxon>Agaricomycotina</taxon>
        <taxon>Agaricomycetes</taxon>
        <taxon>Auriculariales</taxon>
        <taxon>Exidiaceae</taxon>
        <taxon>Exidia</taxon>
    </lineage>
</organism>
<feature type="repeat" description="WD" evidence="3">
    <location>
        <begin position="1062"/>
        <end position="1094"/>
    </location>
</feature>
<dbReference type="InterPro" id="IPR011047">
    <property type="entry name" value="Quinoprotein_ADH-like_sf"/>
</dbReference>
<dbReference type="EMBL" id="KV425982">
    <property type="protein sequence ID" value="KZV93899.1"/>
    <property type="molecule type" value="Genomic_DNA"/>
</dbReference>
<proteinExistence type="predicted"/>
<keyword evidence="2" id="KW-0677">Repeat</keyword>
<dbReference type="InterPro" id="IPR000719">
    <property type="entry name" value="Prot_kinase_dom"/>
</dbReference>
<dbReference type="AlphaFoldDB" id="A0A166APC1"/>
<dbReference type="SUPFAM" id="SSF50998">
    <property type="entry name" value="Quinoprotein alcohol dehydrogenase-like"/>
    <property type="match status" value="1"/>
</dbReference>
<dbReference type="InterPro" id="IPR008271">
    <property type="entry name" value="Ser/Thr_kinase_AS"/>
</dbReference>
<reference evidence="5 6" key="1">
    <citation type="journal article" date="2016" name="Mol. Biol. Evol.">
        <title>Comparative Genomics of Early-Diverging Mushroom-Forming Fungi Provides Insights into the Origins of Lignocellulose Decay Capabilities.</title>
        <authorList>
            <person name="Nagy L.G."/>
            <person name="Riley R."/>
            <person name="Tritt A."/>
            <person name="Adam C."/>
            <person name="Daum C."/>
            <person name="Floudas D."/>
            <person name="Sun H."/>
            <person name="Yadav J.S."/>
            <person name="Pangilinan J."/>
            <person name="Larsson K.H."/>
            <person name="Matsuura K."/>
            <person name="Barry K."/>
            <person name="Labutti K."/>
            <person name="Kuo R."/>
            <person name="Ohm R.A."/>
            <person name="Bhattacharya S.S."/>
            <person name="Shirouzu T."/>
            <person name="Yoshinaga Y."/>
            <person name="Martin F.M."/>
            <person name="Grigoriev I.V."/>
            <person name="Hibbett D.S."/>
        </authorList>
    </citation>
    <scope>NUCLEOTIDE SEQUENCE [LARGE SCALE GENOMIC DNA]</scope>
    <source>
        <strain evidence="5 6">HHB12029</strain>
    </source>
</reference>
<dbReference type="GO" id="GO:0004672">
    <property type="term" value="F:protein kinase activity"/>
    <property type="evidence" value="ECO:0007669"/>
    <property type="project" value="InterPro"/>
</dbReference>